<sequence length="254" mass="25731">MTRIFELGGGVRAAFPGRFDGGVSAAPYDRLNLGELVGDDPAAVTANRREAARALGLDPGRVVWMRQVHGAEVADAAAALPIDEHASGLDAGQADAVVGAGPGLALAVKVADCVPVLLAHPAAGVIGAVHSGRKGTESDVVGAAVARMAALGADPAGCAALIGPAVCGKCYEVPAELREQVGAAVPAAPCTTRQGTPGLDLRAGVRAQLHRAGVGTITEDDRCTVESPELFSHRRDGRTGRFAGFVWRPAGNGR</sequence>
<keyword evidence="18" id="KW-1185">Reference proteome</keyword>
<evidence type="ECO:0000256" key="16">
    <source>
        <dbReference type="RuleBase" id="RU361274"/>
    </source>
</evidence>
<protein>
    <recommendedName>
        <fullName evidence="16">Purine nucleoside phosphorylase</fullName>
    </recommendedName>
</protein>
<dbReference type="PANTHER" id="PTHR30616">
    <property type="entry name" value="UNCHARACTERIZED PROTEIN YFIH"/>
    <property type="match status" value="1"/>
</dbReference>
<dbReference type="PANTHER" id="PTHR30616:SF2">
    <property type="entry name" value="PURINE NUCLEOSIDE PHOSPHORYLASE LACC1"/>
    <property type="match status" value="1"/>
</dbReference>
<dbReference type="Pfam" id="PF02578">
    <property type="entry name" value="Cu-oxidase_4"/>
    <property type="match status" value="1"/>
</dbReference>
<keyword evidence="12" id="KW-0186">Copper</keyword>
<evidence type="ECO:0000256" key="3">
    <source>
        <dbReference type="ARBA" id="ARBA00001973"/>
    </source>
</evidence>
<keyword evidence="7" id="KW-0808">Transferase</keyword>
<comment type="catalytic activity">
    <reaction evidence="15">
        <text>S-methyl-5'-thioadenosine + phosphate = 5-(methylsulfanyl)-alpha-D-ribose 1-phosphate + adenine</text>
        <dbReference type="Rhea" id="RHEA:11852"/>
        <dbReference type="ChEBI" id="CHEBI:16708"/>
        <dbReference type="ChEBI" id="CHEBI:17509"/>
        <dbReference type="ChEBI" id="CHEBI:43474"/>
        <dbReference type="ChEBI" id="CHEBI:58533"/>
        <dbReference type="EC" id="2.4.2.28"/>
    </reaction>
    <physiologicalReaction direction="left-to-right" evidence="15">
        <dbReference type="Rhea" id="RHEA:11853"/>
    </physiologicalReaction>
</comment>
<dbReference type="GO" id="GO:0016491">
    <property type="term" value="F:oxidoreductase activity"/>
    <property type="evidence" value="ECO:0007669"/>
    <property type="project" value="UniProtKB-KW"/>
</dbReference>
<dbReference type="Gene3D" id="3.60.140.10">
    <property type="entry name" value="CNF1/YfiH-like putative cysteine hydrolases"/>
    <property type="match status" value="1"/>
</dbReference>
<comment type="function">
    <text evidence="4">Purine nucleoside enzyme that catalyzes the phosphorolysis of adenosine and inosine nucleosides, yielding D-ribose 1-phosphate and the respective free bases, adenine and hypoxanthine. Also catalyzes the phosphorolysis of S-methyl-5'-thioadenosine into adenine and S-methyl-5-thio-alpha-D-ribose 1-phosphate. Also has adenosine deaminase activity.</text>
</comment>
<evidence type="ECO:0000256" key="8">
    <source>
        <dbReference type="ARBA" id="ARBA00022723"/>
    </source>
</evidence>
<dbReference type="AlphaFoldDB" id="A0A2T0Q3W8"/>
<evidence type="ECO:0000256" key="9">
    <source>
        <dbReference type="ARBA" id="ARBA00022801"/>
    </source>
</evidence>
<comment type="catalytic activity">
    <reaction evidence="13">
        <text>adenosine + H2O + H(+) = inosine + NH4(+)</text>
        <dbReference type="Rhea" id="RHEA:24408"/>
        <dbReference type="ChEBI" id="CHEBI:15377"/>
        <dbReference type="ChEBI" id="CHEBI:15378"/>
        <dbReference type="ChEBI" id="CHEBI:16335"/>
        <dbReference type="ChEBI" id="CHEBI:17596"/>
        <dbReference type="ChEBI" id="CHEBI:28938"/>
        <dbReference type="EC" id="3.5.4.4"/>
    </reaction>
    <physiologicalReaction direction="left-to-right" evidence="13">
        <dbReference type="Rhea" id="RHEA:24409"/>
    </physiologicalReaction>
</comment>
<dbReference type="EMBL" id="PVZC01000004">
    <property type="protein sequence ID" value="PRX98492.1"/>
    <property type="molecule type" value="Genomic_DNA"/>
</dbReference>
<comment type="catalytic activity">
    <reaction evidence="1">
        <text>inosine + phosphate = alpha-D-ribose 1-phosphate + hypoxanthine</text>
        <dbReference type="Rhea" id="RHEA:27646"/>
        <dbReference type="ChEBI" id="CHEBI:17368"/>
        <dbReference type="ChEBI" id="CHEBI:17596"/>
        <dbReference type="ChEBI" id="CHEBI:43474"/>
        <dbReference type="ChEBI" id="CHEBI:57720"/>
        <dbReference type="EC" id="2.4.2.1"/>
    </reaction>
    <physiologicalReaction direction="left-to-right" evidence="1">
        <dbReference type="Rhea" id="RHEA:27647"/>
    </physiologicalReaction>
</comment>
<dbReference type="FunFam" id="3.60.140.10:FF:000003">
    <property type="entry name" value="Polyphenol oxidase"/>
    <property type="match status" value="1"/>
</dbReference>
<keyword evidence="9" id="KW-0378">Hydrolase</keyword>
<dbReference type="OrthoDB" id="4279at2"/>
<dbReference type="GO" id="GO:0005507">
    <property type="term" value="F:copper ion binding"/>
    <property type="evidence" value="ECO:0007669"/>
    <property type="project" value="TreeGrafter"/>
</dbReference>
<dbReference type="SUPFAM" id="SSF64438">
    <property type="entry name" value="CNF1/YfiH-like putative cysteine hydrolases"/>
    <property type="match status" value="1"/>
</dbReference>
<organism evidence="17 18">
    <name type="scientific">Allonocardiopsis opalescens</name>
    <dbReference type="NCBI Taxonomy" id="1144618"/>
    <lineage>
        <taxon>Bacteria</taxon>
        <taxon>Bacillati</taxon>
        <taxon>Actinomycetota</taxon>
        <taxon>Actinomycetes</taxon>
        <taxon>Streptosporangiales</taxon>
        <taxon>Allonocardiopsis</taxon>
    </lineage>
</organism>
<evidence type="ECO:0000256" key="5">
    <source>
        <dbReference type="ARBA" id="ARBA00007353"/>
    </source>
</evidence>
<evidence type="ECO:0000256" key="12">
    <source>
        <dbReference type="ARBA" id="ARBA00023008"/>
    </source>
</evidence>
<comment type="similarity">
    <text evidence="5 16">Belongs to the purine nucleoside phosphorylase YfiH/LACC1 family.</text>
</comment>
<gene>
    <name evidence="17" type="ORF">CLV72_10469</name>
</gene>
<evidence type="ECO:0000256" key="11">
    <source>
        <dbReference type="ARBA" id="ARBA00023002"/>
    </source>
</evidence>
<evidence type="ECO:0000256" key="10">
    <source>
        <dbReference type="ARBA" id="ARBA00022833"/>
    </source>
</evidence>
<comment type="catalytic activity">
    <reaction evidence="14">
        <text>adenosine + phosphate = alpha-D-ribose 1-phosphate + adenine</text>
        <dbReference type="Rhea" id="RHEA:27642"/>
        <dbReference type="ChEBI" id="CHEBI:16335"/>
        <dbReference type="ChEBI" id="CHEBI:16708"/>
        <dbReference type="ChEBI" id="CHEBI:43474"/>
        <dbReference type="ChEBI" id="CHEBI:57720"/>
        <dbReference type="EC" id="2.4.2.1"/>
    </reaction>
    <physiologicalReaction direction="left-to-right" evidence="14">
        <dbReference type="Rhea" id="RHEA:27643"/>
    </physiologicalReaction>
</comment>
<proteinExistence type="inferred from homology"/>
<dbReference type="GO" id="GO:0016787">
    <property type="term" value="F:hydrolase activity"/>
    <property type="evidence" value="ECO:0007669"/>
    <property type="project" value="UniProtKB-KW"/>
</dbReference>
<keyword evidence="11" id="KW-0560">Oxidoreductase</keyword>
<evidence type="ECO:0000256" key="7">
    <source>
        <dbReference type="ARBA" id="ARBA00022679"/>
    </source>
</evidence>
<dbReference type="NCBIfam" id="TIGR00726">
    <property type="entry name" value="peptidoglycan editing factor PgeF"/>
    <property type="match status" value="1"/>
</dbReference>
<keyword evidence="8" id="KW-0479">Metal-binding</keyword>
<accession>A0A2T0Q3W8</accession>
<comment type="cofactor">
    <cofactor evidence="3">
        <name>Cu(2+)</name>
        <dbReference type="ChEBI" id="CHEBI:29036"/>
    </cofactor>
</comment>
<dbReference type="CDD" id="cd16833">
    <property type="entry name" value="YfiH"/>
    <property type="match status" value="1"/>
</dbReference>
<evidence type="ECO:0000256" key="2">
    <source>
        <dbReference type="ARBA" id="ARBA00001947"/>
    </source>
</evidence>
<evidence type="ECO:0000256" key="14">
    <source>
        <dbReference type="ARBA" id="ARBA00048968"/>
    </source>
</evidence>
<name>A0A2T0Q3W8_9ACTN</name>
<dbReference type="InterPro" id="IPR003730">
    <property type="entry name" value="Cu_polyphenol_OxRdtase"/>
</dbReference>
<dbReference type="InterPro" id="IPR038371">
    <property type="entry name" value="Cu_polyphenol_OxRdtase_sf"/>
</dbReference>
<evidence type="ECO:0000256" key="15">
    <source>
        <dbReference type="ARBA" id="ARBA00049893"/>
    </source>
</evidence>
<dbReference type="GO" id="GO:0017061">
    <property type="term" value="F:S-methyl-5-thioadenosine phosphorylase activity"/>
    <property type="evidence" value="ECO:0007669"/>
    <property type="project" value="UniProtKB-EC"/>
</dbReference>
<dbReference type="Proteomes" id="UP000237846">
    <property type="component" value="Unassembled WGS sequence"/>
</dbReference>
<comment type="cofactor">
    <cofactor evidence="2">
        <name>Zn(2+)</name>
        <dbReference type="ChEBI" id="CHEBI:29105"/>
    </cofactor>
</comment>
<dbReference type="RefSeq" id="WP_106245656.1">
    <property type="nucleotide sequence ID" value="NZ_PVZC01000004.1"/>
</dbReference>
<keyword evidence="10" id="KW-0862">Zinc</keyword>
<evidence type="ECO:0000256" key="13">
    <source>
        <dbReference type="ARBA" id="ARBA00047989"/>
    </source>
</evidence>
<evidence type="ECO:0000256" key="1">
    <source>
        <dbReference type="ARBA" id="ARBA00000553"/>
    </source>
</evidence>
<evidence type="ECO:0000313" key="18">
    <source>
        <dbReference type="Proteomes" id="UP000237846"/>
    </source>
</evidence>
<reference evidence="17 18" key="1">
    <citation type="submission" date="2018-03" db="EMBL/GenBank/DDBJ databases">
        <title>Genomic Encyclopedia of Archaeal and Bacterial Type Strains, Phase II (KMG-II): from individual species to whole genera.</title>
        <authorList>
            <person name="Goeker M."/>
        </authorList>
    </citation>
    <scope>NUCLEOTIDE SEQUENCE [LARGE SCALE GENOMIC DNA]</scope>
    <source>
        <strain evidence="17 18">DSM 45601</strain>
    </source>
</reference>
<evidence type="ECO:0000313" key="17">
    <source>
        <dbReference type="EMBL" id="PRX98492.1"/>
    </source>
</evidence>
<comment type="caution">
    <text evidence="17">The sequence shown here is derived from an EMBL/GenBank/DDBJ whole genome shotgun (WGS) entry which is preliminary data.</text>
</comment>
<comment type="subunit">
    <text evidence="6">Homodimer.</text>
</comment>
<evidence type="ECO:0000256" key="6">
    <source>
        <dbReference type="ARBA" id="ARBA00011738"/>
    </source>
</evidence>
<evidence type="ECO:0000256" key="4">
    <source>
        <dbReference type="ARBA" id="ARBA00003215"/>
    </source>
</evidence>
<dbReference type="InterPro" id="IPR011324">
    <property type="entry name" value="Cytotoxic_necrot_fac-like_cat"/>
</dbReference>